<feature type="domain" description="Endonuclease/exonuclease/phosphatase" evidence="2">
    <location>
        <begin position="19"/>
        <end position="250"/>
    </location>
</feature>
<proteinExistence type="predicted"/>
<keyword evidence="3" id="KW-1185">Reference proteome</keyword>
<protein>
    <submittedName>
        <fullName evidence="4">Reverse transcriptase domain-containing protein</fullName>
    </submittedName>
</protein>
<evidence type="ECO:0000313" key="3">
    <source>
        <dbReference type="Proteomes" id="UP000887566"/>
    </source>
</evidence>
<dbReference type="Pfam" id="PF03372">
    <property type="entry name" value="Exo_endo_phos"/>
    <property type="match status" value="1"/>
</dbReference>
<dbReference type="SUPFAM" id="SSF56219">
    <property type="entry name" value="DNase I-like"/>
    <property type="match status" value="1"/>
</dbReference>
<reference evidence="4" key="1">
    <citation type="submission" date="2022-11" db="UniProtKB">
        <authorList>
            <consortium name="WormBaseParasite"/>
        </authorList>
    </citation>
    <scope>IDENTIFICATION</scope>
</reference>
<organism evidence="3 4">
    <name type="scientific">Plectus sambesii</name>
    <dbReference type="NCBI Taxonomy" id="2011161"/>
    <lineage>
        <taxon>Eukaryota</taxon>
        <taxon>Metazoa</taxon>
        <taxon>Ecdysozoa</taxon>
        <taxon>Nematoda</taxon>
        <taxon>Chromadorea</taxon>
        <taxon>Plectida</taxon>
        <taxon>Plectina</taxon>
        <taxon>Plectoidea</taxon>
        <taxon>Plectidae</taxon>
        <taxon>Plectus</taxon>
    </lineage>
</organism>
<accession>A0A914UW12</accession>
<dbReference type="AlphaFoldDB" id="A0A914UW12"/>
<dbReference type="Pfam" id="PF00078">
    <property type="entry name" value="RVT_1"/>
    <property type="match status" value="1"/>
</dbReference>
<feature type="domain" description="Reverse transcriptase" evidence="1">
    <location>
        <begin position="512"/>
        <end position="668"/>
    </location>
</feature>
<dbReference type="WBParaSite" id="PSAMB.scaffold1287size33364.g12097.t1">
    <property type="protein sequence ID" value="PSAMB.scaffold1287size33364.g12097.t1"/>
    <property type="gene ID" value="PSAMB.scaffold1287size33364.g12097"/>
</dbReference>
<evidence type="ECO:0000313" key="4">
    <source>
        <dbReference type="WBParaSite" id="PSAMB.scaffold1287size33364.g12097.t1"/>
    </source>
</evidence>
<dbReference type="PANTHER" id="PTHR19446">
    <property type="entry name" value="REVERSE TRANSCRIPTASES"/>
    <property type="match status" value="1"/>
</dbReference>
<dbReference type="CDD" id="cd09076">
    <property type="entry name" value="L1-EN"/>
    <property type="match status" value="1"/>
</dbReference>
<evidence type="ECO:0000259" key="1">
    <source>
        <dbReference type="Pfam" id="PF00078"/>
    </source>
</evidence>
<name>A0A914UW12_9BILA</name>
<dbReference type="GO" id="GO:0003824">
    <property type="term" value="F:catalytic activity"/>
    <property type="evidence" value="ECO:0007669"/>
    <property type="project" value="InterPro"/>
</dbReference>
<dbReference type="InterPro" id="IPR005135">
    <property type="entry name" value="Endo/exonuclease/phosphatase"/>
</dbReference>
<dbReference type="Proteomes" id="UP000887566">
    <property type="component" value="Unplaced"/>
</dbReference>
<evidence type="ECO:0000259" key="2">
    <source>
        <dbReference type="Pfam" id="PF03372"/>
    </source>
</evidence>
<sequence length="680" mass="77327">MNLPRPRPPLTHCVDLRLCTFNAHSLCANSQLSLLMDECQRVKFDVIGLSETKRKEPLTATWRDGSGVFLGARKEDSISGGVGFIVAPHFLHRVRDARIVSHRLAVLEFEVSPQLTGSLIQVYAPVLDANEQEHADFYDNLSDTIRECRSHYKFISGDLNARVGPRQDHEVHLSTHSSKTRNESGEWLAAFCEAHRLYHCNGFFEKRAEKRWTHASPNSAHLHELDHFLSNRRCVTDVAVVPSFSTGSDHRLLQAKTHLSLTRAKLDLLRSRQPRRRLLNPSIASTLARLVPFGTSDDVNEDYCHLVETISQIGKQAMAPAPNHSTKRISDQTRKLLEKRTADQTTAAYHALCKECQEAVQKDHKEFERSQLLSAAEARKSIKRATHDLAEYHSCIPCLKTSTREQVTSWLRIKKEMQDYYSRLFQSSRPSTPRSPMPPCSTLPFLTSEVWAAVEGIPQGKAPGTDGITAEILKACGHPLFTALAARFSRYLHDGIIPKMWHTSRTIILFKKRDREDLANYWPIMLLSVIYKVFTRCMLARIRRALEEAQPVEQAGFHWSFSTMDHIATIQHLLEVSRVHQSPLVLTFIDYEKAFDSVEPECIWESLRKQGVEEDYVHILQECYNGCTTTLIPFQREVPVAVGKVIRQGDPISPNLFSAVLEDVISRCNWEEQGILIDGR</sequence>
<dbReference type="CDD" id="cd01650">
    <property type="entry name" value="RT_nLTR_like"/>
    <property type="match status" value="1"/>
</dbReference>
<dbReference type="Gene3D" id="3.60.10.10">
    <property type="entry name" value="Endonuclease/exonuclease/phosphatase"/>
    <property type="match status" value="1"/>
</dbReference>
<dbReference type="InterPro" id="IPR036691">
    <property type="entry name" value="Endo/exonu/phosph_ase_sf"/>
</dbReference>
<dbReference type="InterPro" id="IPR000477">
    <property type="entry name" value="RT_dom"/>
</dbReference>